<name>A0A7C1P6D4_UNCKA</name>
<proteinExistence type="inferred from homology"/>
<keyword evidence="4 7" id="KW-0812">Transmembrane</keyword>
<dbReference type="InterPro" id="IPR045276">
    <property type="entry name" value="YbiO_bact"/>
</dbReference>
<dbReference type="Pfam" id="PF21088">
    <property type="entry name" value="MS_channel_1st"/>
    <property type="match status" value="1"/>
</dbReference>
<comment type="similarity">
    <text evidence="2">Belongs to the MscS (TC 1.A.23) family.</text>
</comment>
<accession>A0A7C1P6D4</accession>
<dbReference type="InterPro" id="IPR010920">
    <property type="entry name" value="LSM_dom_sf"/>
</dbReference>
<gene>
    <name evidence="10" type="ORF">ENI09_01740</name>
</gene>
<protein>
    <submittedName>
        <fullName evidence="10">Mechanosensitive ion channel</fullName>
    </submittedName>
</protein>
<evidence type="ECO:0000256" key="3">
    <source>
        <dbReference type="ARBA" id="ARBA00022475"/>
    </source>
</evidence>
<feature type="domain" description="Mechanosensitive ion channel transmembrane helices 2/3" evidence="9">
    <location>
        <begin position="63"/>
        <end position="104"/>
    </location>
</feature>
<dbReference type="InterPro" id="IPR011014">
    <property type="entry name" value="MscS_channel_TM-2"/>
</dbReference>
<dbReference type="InterPro" id="IPR006685">
    <property type="entry name" value="MscS_channel_2nd"/>
</dbReference>
<dbReference type="InterPro" id="IPR023408">
    <property type="entry name" value="MscS_beta-dom_sf"/>
</dbReference>
<dbReference type="InterPro" id="IPR049142">
    <property type="entry name" value="MS_channel_1st"/>
</dbReference>
<dbReference type="SUPFAM" id="SSF82861">
    <property type="entry name" value="Mechanosensitive channel protein MscS (YggB), transmembrane region"/>
    <property type="match status" value="1"/>
</dbReference>
<evidence type="ECO:0000256" key="6">
    <source>
        <dbReference type="ARBA" id="ARBA00023136"/>
    </source>
</evidence>
<evidence type="ECO:0000259" key="8">
    <source>
        <dbReference type="Pfam" id="PF00924"/>
    </source>
</evidence>
<dbReference type="GO" id="GO:0005886">
    <property type="term" value="C:plasma membrane"/>
    <property type="evidence" value="ECO:0007669"/>
    <property type="project" value="UniProtKB-SubCell"/>
</dbReference>
<feature type="transmembrane region" description="Helical" evidence="7">
    <location>
        <begin position="6"/>
        <end position="25"/>
    </location>
</feature>
<evidence type="ECO:0000313" key="10">
    <source>
        <dbReference type="EMBL" id="HEB14111.1"/>
    </source>
</evidence>
<dbReference type="GO" id="GO:0008381">
    <property type="term" value="F:mechanosensitive monoatomic ion channel activity"/>
    <property type="evidence" value="ECO:0007669"/>
    <property type="project" value="InterPro"/>
</dbReference>
<dbReference type="EMBL" id="DRHH01000074">
    <property type="protein sequence ID" value="HEB14111.1"/>
    <property type="molecule type" value="Genomic_DNA"/>
</dbReference>
<comment type="subcellular location">
    <subcellularLocation>
        <location evidence="1">Cell membrane</location>
        <topology evidence="1">Multi-pass membrane protein</topology>
    </subcellularLocation>
</comment>
<keyword evidence="6 7" id="KW-0472">Membrane</keyword>
<dbReference type="SUPFAM" id="SSF50182">
    <property type="entry name" value="Sm-like ribonucleoproteins"/>
    <property type="match status" value="1"/>
</dbReference>
<dbReference type="Gene3D" id="2.30.30.60">
    <property type="match status" value="1"/>
</dbReference>
<keyword evidence="3" id="KW-1003">Cell membrane</keyword>
<dbReference type="AlphaFoldDB" id="A0A7C1P6D4"/>
<dbReference type="Pfam" id="PF00924">
    <property type="entry name" value="MS_channel_2nd"/>
    <property type="match status" value="1"/>
</dbReference>
<feature type="domain" description="Mechanosensitive ion channel MscS" evidence="8">
    <location>
        <begin position="105"/>
        <end position="164"/>
    </location>
</feature>
<evidence type="ECO:0000259" key="9">
    <source>
        <dbReference type="Pfam" id="PF21088"/>
    </source>
</evidence>
<dbReference type="PANTHER" id="PTHR30460">
    <property type="entry name" value="MODERATE CONDUCTANCE MECHANOSENSITIVE CHANNEL YBIO"/>
    <property type="match status" value="1"/>
</dbReference>
<feature type="transmembrane region" description="Helical" evidence="7">
    <location>
        <begin position="60"/>
        <end position="79"/>
    </location>
</feature>
<organism evidence="10">
    <name type="scientific">candidate division WWE3 bacterium</name>
    <dbReference type="NCBI Taxonomy" id="2053526"/>
    <lineage>
        <taxon>Bacteria</taxon>
        <taxon>Katanobacteria</taxon>
    </lineage>
</organism>
<dbReference type="Proteomes" id="UP000885744">
    <property type="component" value="Unassembled WGS sequence"/>
</dbReference>
<sequence>MDSFWTVAVAEKVIRIILVLVGAYLTREAFMRLIRSGLSGLDRGVSVKVKTERVKTLGSVFSNLASFVIGIIALLIILSELGVDIAPLLAGLGVLGLGVGLAAQTLIKDYISGFFILFENQFNVGDEVEIAGKRGAVKELSLRFTLLKDSKGSTYLISNSEISTVTKFKK</sequence>
<dbReference type="PANTHER" id="PTHR30460:SF0">
    <property type="entry name" value="MODERATE CONDUCTANCE MECHANOSENSITIVE CHANNEL YBIO"/>
    <property type="match status" value="1"/>
</dbReference>
<evidence type="ECO:0000256" key="5">
    <source>
        <dbReference type="ARBA" id="ARBA00022989"/>
    </source>
</evidence>
<evidence type="ECO:0000256" key="4">
    <source>
        <dbReference type="ARBA" id="ARBA00022692"/>
    </source>
</evidence>
<evidence type="ECO:0000256" key="2">
    <source>
        <dbReference type="ARBA" id="ARBA00008017"/>
    </source>
</evidence>
<dbReference type="Gene3D" id="1.10.287.1260">
    <property type="match status" value="1"/>
</dbReference>
<feature type="transmembrane region" description="Helical" evidence="7">
    <location>
        <begin position="85"/>
        <end position="107"/>
    </location>
</feature>
<reference evidence="10" key="1">
    <citation type="journal article" date="2020" name="mSystems">
        <title>Genome- and Community-Level Interaction Insights into Carbon Utilization and Element Cycling Functions of Hydrothermarchaeota in Hydrothermal Sediment.</title>
        <authorList>
            <person name="Zhou Z."/>
            <person name="Liu Y."/>
            <person name="Xu W."/>
            <person name="Pan J."/>
            <person name="Luo Z.H."/>
            <person name="Li M."/>
        </authorList>
    </citation>
    <scope>NUCLEOTIDE SEQUENCE [LARGE SCALE GENOMIC DNA]</scope>
    <source>
        <strain evidence="10">HyVt-365</strain>
    </source>
</reference>
<keyword evidence="5 7" id="KW-1133">Transmembrane helix</keyword>
<comment type="caution">
    <text evidence="10">The sequence shown here is derived from an EMBL/GenBank/DDBJ whole genome shotgun (WGS) entry which is preliminary data.</text>
</comment>
<evidence type="ECO:0000256" key="7">
    <source>
        <dbReference type="SAM" id="Phobius"/>
    </source>
</evidence>
<evidence type="ECO:0000256" key="1">
    <source>
        <dbReference type="ARBA" id="ARBA00004651"/>
    </source>
</evidence>